<keyword evidence="3" id="KW-1185">Reference proteome</keyword>
<dbReference type="STRING" id="460384.SAMN05216313_10615"/>
<keyword evidence="2" id="KW-0238">DNA-binding</keyword>
<dbReference type="InterPro" id="IPR010982">
    <property type="entry name" value="Lambda_DNA-bd_dom_sf"/>
</dbReference>
<name>A0A1I0EBL6_9FIRM</name>
<organism evidence="2 3">
    <name type="scientific">Enterocloster lavalensis</name>
    <dbReference type="NCBI Taxonomy" id="460384"/>
    <lineage>
        <taxon>Bacteria</taxon>
        <taxon>Bacillati</taxon>
        <taxon>Bacillota</taxon>
        <taxon>Clostridia</taxon>
        <taxon>Lachnospirales</taxon>
        <taxon>Lachnospiraceae</taxon>
        <taxon>Enterocloster</taxon>
    </lineage>
</organism>
<dbReference type="SMART" id="SM00530">
    <property type="entry name" value="HTH_XRE"/>
    <property type="match status" value="1"/>
</dbReference>
<feature type="domain" description="HTH cro/C1-type" evidence="1">
    <location>
        <begin position="8"/>
        <end position="62"/>
    </location>
</feature>
<accession>A0A1I0EBL6</accession>
<dbReference type="RefSeq" id="WP_092361999.1">
    <property type="nucleotide sequence ID" value="NZ_CAJJSN010000053.1"/>
</dbReference>
<dbReference type="AlphaFoldDB" id="A0A1I0EBL6"/>
<proteinExistence type="predicted"/>
<dbReference type="GeneID" id="93280444"/>
<dbReference type="Proteomes" id="UP000198508">
    <property type="component" value="Unassembled WGS sequence"/>
</dbReference>
<protein>
    <submittedName>
        <fullName evidence="2">Cro/C1-type HTH DNA-binding domain-containing protein</fullName>
    </submittedName>
</protein>
<dbReference type="PROSITE" id="PS50943">
    <property type="entry name" value="HTH_CROC1"/>
    <property type="match status" value="1"/>
</dbReference>
<reference evidence="3" key="1">
    <citation type="submission" date="2016-10" db="EMBL/GenBank/DDBJ databases">
        <authorList>
            <person name="Varghese N."/>
            <person name="Submissions S."/>
        </authorList>
    </citation>
    <scope>NUCLEOTIDE SEQUENCE [LARGE SCALE GENOMIC DNA]</scope>
    <source>
        <strain evidence="3">NLAE-zl-G277</strain>
    </source>
</reference>
<dbReference type="InterPro" id="IPR001387">
    <property type="entry name" value="Cro/C1-type_HTH"/>
</dbReference>
<sequence>MSYELNRIEELCRERGWSHYKLAKEMNDSANNISNLFRRTTTPSIVTLRRVCAAMGITMAEFYKRDGISTVLTENQKALLDHYNVLDSRSKDKAMAYIKGLADGRYDA</sequence>
<dbReference type="SUPFAM" id="SSF47413">
    <property type="entry name" value="lambda repressor-like DNA-binding domains"/>
    <property type="match status" value="1"/>
</dbReference>
<evidence type="ECO:0000259" key="1">
    <source>
        <dbReference type="PROSITE" id="PS50943"/>
    </source>
</evidence>
<dbReference type="Pfam" id="PF13443">
    <property type="entry name" value="HTH_26"/>
    <property type="match status" value="1"/>
</dbReference>
<dbReference type="GO" id="GO:0003677">
    <property type="term" value="F:DNA binding"/>
    <property type="evidence" value="ECO:0007669"/>
    <property type="project" value="UniProtKB-KW"/>
</dbReference>
<evidence type="ECO:0000313" key="2">
    <source>
        <dbReference type="EMBL" id="SET42126.1"/>
    </source>
</evidence>
<dbReference type="CDD" id="cd00093">
    <property type="entry name" value="HTH_XRE"/>
    <property type="match status" value="1"/>
</dbReference>
<gene>
    <name evidence="2" type="ORF">SAMN05216313_10615</name>
</gene>
<dbReference type="EMBL" id="FOIM01000006">
    <property type="protein sequence ID" value="SET42126.1"/>
    <property type="molecule type" value="Genomic_DNA"/>
</dbReference>
<dbReference type="Gene3D" id="1.10.260.40">
    <property type="entry name" value="lambda repressor-like DNA-binding domains"/>
    <property type="match status" value="1"/>
</dbReference>
<evidence type="ECO:0000313" key="3">
    <source>
        <dbReference type="Proteomes" id="UP000198508"/>
    </source>
</evidence>